<dbReference type="EMBL" id="JAYDYQ010002533">
    <property type="protein sequence ID" value="KAK4485162.1"/>
    <property type="molecule type" value="Genomic_DNA"/>
</dbReference>
<evidence type="ECO:0000313" key="1">
    <source>
        <dbReference type="EMBL" id="KAK4485162.1"/>
    </source>
</evidence>
<gene>
    <name evidence="1" type="ORF">RD792_007775</name>
</gene>
<dbReference type="PANTHER" id="PTHR11362:SF145">
    <property type="entry name" value="PROTEIN MOTHER OF FT AND TFL1-LIKE"/>
    <property type="match status" value="1"/>
</dbReference>
<protein>
    <submittedName>
        <fullName evidence="1">Uncharacterized protein</fullName>
    </submittedName>
</protein>
<proteinExistence type="predicted"/>
<reference evidence="1 2" key="1">
    <citation type="journal article" date="2023" name="bioRxiv">
        <title>Genome report: Whole genome sequence and annotation of Penstemon davidsonii.</title>
        <authorList>
            <person name="Ostevik K.L."/>
            <person name="Alabady M."/>
            <person name="Zhang M."/>
            <person name="Rausher M.D."/>
        </authorList>
    </citation>
    <scope>NUCLEOTIDE SEQUENCE [LARGE SCALE GENOMIC DNA]</scope>
    <source>
        <strain evidence="1">DNT005</strain>
        <tissue evidence="1">Whole leaf</tissue>
    </source>
</reference>
<dbReference type="CDD" id="cd00866">
    <property type="entry name" value="PEBP_euk"/>
    <property type="match status" value="1"/>
</dbReference>
<accession>A0ABR0D7H2</accession>
<dbReference type="InterPro" id="IPR035810">
    <property type="entry name" value="PEBP_euk"/>
</dbReference>
<dbReference type="InterPro" id="IPR036610">
    <property type="entry name" value="PEBP-like_sf"/>
</dbReference>
<keyword evidence="2" id="KW-1185">Reference proteome</keyword>
<name>A0ABR0D7H2_9LAMI</name>
<evidence type="ECO:0000313" key="2">
    <source>
        <dbReference type="Proteomes" id="UP001291926"/>
    </source>
</evidence>
<dbReference type="InterPro" id="IPR008914">
    <property type="entry name" value="PEBP"/>
</dbReference>
<organism evidence="1 2">
    <name type="scientific">Penstemon davidsonii</name>
    <dbReference type="NCBI Taxonomy" id="160366"/>
    <lineage>
        <taxon>Eukaryota</taxon>
        <taxon>Viridiplantae</taxon>
        <taxon>Streptophyta</taxon>
        <taxon>Embryophyta</taxon>
        <taxon>Tracheophyta</taxon>
        <taxon>Spermatophyta</taxon>
        <taxon>Magnoliopsida</taxon>
        <taxon>eudicotyledons</taxon>
        <taxon>Gunneridae</taxon>
        <taxon>Pentapetalae</taxon>
        <taxon>asterids</taxon>
        <taxon>lamiids</taxon>
        <taxon>Lamiales</taxon>
        <taxon>Plantaginaceae</taxon>
        <taxon>Cheloneae</taxon>
        <taxon>Penstemon</taxon>
    </lineage>
</organism>
<dbReference type="SUPFAM" id="SSF49777">
    <property type="entry name" value="PEBP-like"/>
    <property type="match status" value="1"/>
</dbReference>
<dbReference type="Pfam" id="PF01161">
    <property type="entry name" value="PBP"/>
    <property type="match status" value="1"/>
</dbReference>
<dbReference type="PANTHER" id="PTHR11362">
    <property type="entry name" value="PHOSPHATIDYLETHANOLAMINE-BINDING PROTEIN"/>
    <property type="match status" value="1"/>
</dbReference>
<dbReference type="Proteomes" id="UP001291926">
    <property type="component" value="Unassembled WGS sequence"/>
</dbReference>
<dbReference type="Gene3D" id="3.90.280.10">
    <property type="entry name" value="PEBP-like"/>
    <property type="match status" value="1"/>
</dbReference>
<comment type="caution">
    <text evidence="1">The sequence shown here is derived from an EMBL/GenBank/DDBJ whole genome shotgun (WGS) entry which is preliminary data.</text>
</comment>
<sequence length="173" mass="19338">MDQMPRAAVDPLVKGKVIPDVLDMFVPAAEIAVRYGGIRVECGSDIKPSLGTQRPRVHISGSTGSPGYYTLVVVDPDAPRPSEPIYKEWLHWLVIDIPEGSDASEGKEIMPYMGPQPPSGTHRYVFAAFRQHSPMETVRRRPVERERFDTRQFSSENDLGLPAAALYFKSQKQ</sequence>